<evidence type="ECO:0000313" key="1">
    <source>
        <dbReference type="EMBL" id="KAA1245614.1"/>
    </source>
</evidence>
<comment type="caution">
    <text evidence="1">The sequence shown here is derived from an EMBL/GenBank/DDBJ whole genome shotgun (WGS) entry which is preliminary data.</text>
</comment>
<dbReference type="Gene3D" id="3.40.50.450">
    <property type="match status" value="1"/>
</dbReference>
<dbReference type="InterPro" id="IPR052341">
    <property type="entry name" value="LOG_family_nucleotidases"/>
</dbReference>
<proteinExistence type="predicted"/>
<dbReference type="Proteomes" id="UP000324701">
    <property type="component" value="Unassembled WGS sequence"/>
</dbReference>
<reference evidence="1 2" key="1">
    <citation type="submission" date="2019-09" db="EMBL/GenBank/DDBJ databases">
        <title>Report of infection by Mycobacterium simiae a patient suffering from pulmonary tuberculosis.</title>
        <authorList>
            <person name="Mohanty P.S."/>
            <person name="Bansal A.K."/>
            <person name="Singh H."/>
            <person name="Sharma S."/>
            <person name="Patil S.A."/>
            <person name="Upadhaya P."/>
            <person name="Singh P.K."/>
            <person name="Kumar D."/>
            <person name="Kumar S."/>
            <person name="Singh R.K."/>
            <person name="Chaudhary B."/>
        </authorList>
    </citation>
    <scope>NUCLEOTIDE SEQUENCE [LARGE SCALE GENOMIC DNA]</scope>
    <source>
        <strain evidence="1 2">JAL-560-SIM</strain>
    </source>
</reference>
<dbReference type="PANTHER" id="PTHR43393">
    <property type="entry name" value="CYTOKININ RIBOSIDE 5'-MONOPHOSPHATE PHOSPHORIBOHYDROLASE"/>
    <property type="match status" value="1"/>
</dbReference>
<name>A0A5B1BE65_MYCSI</name>
<protein>
    <recommendedName>
        <fullName evidence="3">AMP nucleosidase</fullName>
    </recommendedName>
</protein>
<organism evidence="1 2">
    <name type="scientific">Mycobacterium simiae</name>
    <name type="common">Mycobacterium habana</name>
    <dbReference type="NCBI Taxonomy" id="1784"/>
    <lineage>
        <taxon>Bacteria</taxon>
        <taxon>Bacillati</taxon>
        <taxon>Actinomycetota</taxon>
        <taxon>Actinomycetes</taxon>
        <taxon>Mycobacteriales</taxon>
        <taxon>Mycobacteriaceae</taxon>
        <taxon>Mycobacterium</taxon>
        <taxon>Mycobacterium simiae complex</taxon>
    </lineage>
</organism>
<keyword evidence="2" id="KW-1185">Reference proteome</keyword>
<accession>A0A5B1BE65</accession>
<dbReference type="AlphaFoldDB" id="A0A5B1BE65"/>
<dbReference type="OrthoDB" id="9801098at2"/>
<dbReference type="RefSeq" id="WP_149656286.1">
    <property type="nucleotide sequence ID" value="NZ_VTZN01000250.1"/>
</dbReference>
<sequence>MFIRYAQAGVAFPGGFGTLNELFEALRLIQAEKTRRFPVVLAGPHHRRGLQLWIGERLLAPEMVPTDDVKLRGDVTICRRYPIGVSCRLGRGGSGIDEKGSGIEHRHYHSRRHELRALRVLGAR</sequence>
<dbReference type="EMBL" id="VTZN01000250">
    <property type="protein sequence ID" value="KAA1245614.1"/>
    <property type="molecule type" value="Genomic_DNA"/>
</dbReference>
<dbReference type="PANTHER" id="PTHR43393:SF2">
    <property type="entry name" value="CYTOKININ RIBOSIDE 5'-MONOPHOSPHATE PHOSPHORIBOHYDROLASE"/>
    <property type="match status" value="1"/>
</dbReference>
<evidence type="ECO:0008006" key="3">
    <source>
        <dbReference type="Google" id="ProtNLM"/>
    </source>
</evidence>
<dbReference type="SUPFAM" id="SSF102405">
    <property type="entry name" value="MCP/YpsA-like"/>
    <property type="match status" value="1"/>
</dbReference>
<dbReference type="Pfam" id="PF03641">
    <property type="entry name" value="Lysine_decarbox"/>
    <property type="match status" value="1"/>
</dbReference>
<gene>
    <name evidence="1" type="ORF">F0Q45_24045</name>
</gene>
<dbReference type="InterPro" id="IPR031100">
    <property type="entry name" value="LOG_fam"/>
</dbReference>
<dbReference type="GO" id="GO:0005829">
    <property type="term" value="C:cytosol"/>
    <property type="evidence" value="ECO:0007669"/>
    <property type="project" value="TreeGrafter"/>
</dbReference>
<evidence type="ECO:0000313" key="2">
    <source>
        <dbReference type="Proteomes" id="UP000324701"/>
    </source>
</evidence>